<proteinExistence type="inferred from homology"/>
<feature type="domain" description="AMP-dependent synthetase/ligase" evidence="9">
    <location>
        <begin position="12"/>
        <end position="363"/>
    </location>
</feature>
<keyword evidence="4 7" id="KW-0436">Ligase</keyword>
<keyword evidence="7" id="KW-0443">Lipid metabolism</keyword>
<accession>A0AA36G4N1</accession>
<dbReference type="Gene3D" id="3.40.50.12780">
    <property type="entry name" value="N-terminal domain of ligase-like"/>
    <property type="match status" value="1"/>
</dbReference>
<evidence type="ECO:0000256" key="7">
    <source>
        <dbReference type="RuleBase" id="RU367019"/>
    </source>
</evidence>
<dbReference type="InterPro" id="IPR005914">
    <property type="entry name" value="Acac_CoA_synth"/>
</dbReference>
<evidence type="ECO:0000256" key="3">
    <source>
        <dbReference type="ARBA" id="ARBA00015326"/>
    </source>
</evidence>
<evidence type="ECO:0000256" key="2">
    <source>
        <dbReference type="ARBA" id="ARBA00012988"/>
    </source>
</evidence>
<gene>
    <name evidence="10" type="ORF">MSPICULIGERA_LOCUS11167</name>
</gene>
<feature type="region of interest" description="Disordered" evidence="8">
    <location>
        <begin position="537"/>
        <end position="624"/>
    </location>
</feature>
<keyword evidence="7" id="KW-0963">Cytoplasm</keyword>
<feature type="compositionally biased region" description="Polar residues" evidence="8">
    <location>
        <begin position="646"/>
        <end position="655"/>
    </location>
</feature>
<evidence type="ECO:0000313" key="11">
    <source>
        <dbReference type="Proteomes" id="UP001177023"/>
    </source>
</evidence>
<comment type="similarity">
    <text evidence="1 7">Belongs to the ATP-dependent AMP-binding enzyme family.</text>
</comment>
<keyword evidence="11" id="KW-1185">Reference proteome</keyword>
<dbReference type="InterPro" id="IPR020845">
    <property type="entry name" value="AMP-binding_CS"/>
</dbReference>
<dbReference type="Proteomes" id="UP001177023">
    <property type="component" value="Unassembled WGS sequence"/>
</dbReference>
<dbReference type="PANTHER" id="PTHR42921">
    <property type="entry name" value="ACETOACETYL-COA SYNTHETASE"/>
    <property type="match status" value="1"/>
</dbReference>
<dbReference type="NCBIfam" id="TIGR01217">
    <property type="entry name" value="ac_ac_CoA_syn"/>
    <property type="match status" value="1"/>
</dbReference>
<evidence type="ECO:0000256" key="8">
    <source>
        <dbReference type="SAM" id="MobiDB-lite"/>
    </source>
</evidence>
<dbReference type="PROSITE" id="PS00455">
    <property type="entry name" value="AMP_BINDING"/>
    <property type="match status" value="1"/>
</dbReference>
<dbReference type="SUPFAM" id="SSF56801">
    <property type="entry name" value="Acetyl-CoA synthetase-like"/>
    <property type="match status" value="1"/>
</dbReference>
<dbReference type="GO" id="GO:0006631">
    <property type="term" value="P:fatty acid metabolic process"/>
    <property type="evidence" value="ECO:0007669"/>
    <property type="project" value="UniProtKB-UniRule"/>
</dbReference>
<comment type="subcellular location">
    <subcellularLocation>
        <location evidence="7">Cytoplasm</location>
        <location evidence="7">Cytosol</location>
    </subcellularLocation>
</comment>
<dbReference type="InterPro" id="IPR000873">
    <property type="entry name" value="AMP-dep_synth/lig_dom"/>
</dbReference>
<dbReference type="GO" id="GO:0030729">
    <property type="term" value="F:acetoacetate-CoA ligase activity"/>
    <property type="evidence" value="ECO:0007669"/>
    <property type="project" value="UniProtKB-UniRule"/>
</dbReference>
<comment type="caution">
    <text evidence="10">The sequence shown here is derived from an EMBL/GenBank/DDBJ whole genome shotgun (WGS) entry which is preliminary data.</text>
</comment>
<dbReference type="Gene3D" id="3.30.300.30">
    <property type="match status" value="1"/>
</dbReference>
<dbReference type="PANTHER" id="PTHR42921:SF1">
    <property type="entry name" value="ACETOACETYL-COA SYNTHETASE"/>
    <property type="match status" value="1"/>
</dbReference>
<dbReference type="InterPro" id="IPR045851">
    <property type="entry name" value="AMP-bd_C_sf"/>
</dbReference>
<feature type="compositionally biased region" description="Pro residues" evidence="8">
    <location>
        <begin position="576"/>
        <end position="592"/>
    </location>
</feature>
<feature type="non-terminal residue" evidence="10">
    <location>
        <position position="1"/>
    </location>
</feature>
<dbReference type="Pfam" id="PF00501">
    <property type="entry name" value="AMP-binding"/>
    <property type="match status" value="1"/>
</dbReference>
<evidence type="ECO:0000256" key="4">
    <source>
        <dbReference type="ARBA" id="ARBA00022598"/>
    </source>
</evidence>
<dbReference type="NCBIfam" id="NF002937">
    <property type="entry name" value="PRK03584.1"/>
    <property type="match status" value="1"/>
</dbReference>
<feature type="region of interest" description="Disordered" evidence="8">
    <location>
        <begin position="636"/>
        <end position="692"/>
    </location>
</feature>
<dbReference type="InterPro" id="IPR042099">
    <property type="entry name" value="ANL_N_sf"/>
</dbReference>
<keyword evidence="5 7" id="KW-0547">Nucleotide-binding</keyword>
<feature type="compositionally biased region" description="Low complexity" evidence="8">
    <location>
        <begin position="566"/>
        <end position="575"/>
    </location>
</feature>
<dbReference type="EC" id="6.2.1.16" evidence="2 7"/>
<evidence type="ECO:0000256" key="1">
    <source>
        <dbReference type="ARBA" id="ARBA00006432"/>
    </source>
</evidence>
<evidence type="ECO:0000256" key="6">
    <source>
        <dbReference type="ARBA" id="ARBA00022840"/>
    </source>
</evidence>
<comment type="function">
    <text evidence="7">Converts acetoacetate to acetoacetyl-CoA in the cytosol.</text>
</comment>
<keyword evidence="6 7" id="KW-0067">ATP-binding</keyword>
<protein>
    <recommendedName>
        <fullName evidence="3 7">Acetoacetyl-CoA synthetase</fullName>
        <ecNumber evidence="2 7">6.2.1.16</ecNumber>
    </recommendedName>
</protein>
<evidence type="ECO:0000256" key="5">
    <source>
        <dbReference type="ARBA" id="ARBA00022741"/>
    </source>
</evidence>
<organism evidence="10 11">
    <name type="scientific">Mesorhabditis spiculigera</name>
    <dbReference type="NCBI Taxonomy" id="96644"/>
    <lineage>
        <taxon>Eukaryota</taxon>
        <taxon>Metazoa</taxon>
        <taxon>Ecdysozoa</taxon>
        <taxon>Nematoda</taxon>
        <taxon>Chromadorea</taxon>
        <taxon>Rhabditida</taxon>
        <taxon>Rhabditina</taxon>
        <taxon>Rhabditomorpha</taxon>
        <taxon>Rhabditoidea</taxon>
        <taxon>Rhabditidae</taxon>
        <taxon>Mesorhabditinae</taxon>
        <taxon>Mesorhabditis</taxon>
    </lineage>
</organism>
<reference evidence="10" key="1">
    <citation type="submission" date="2023-06" db="EMBL/GenBank/DDBJ databases">
        <authorList>
            <person name="Delattre M."/>
        </authorList>
    </citation>
    <scope>NUCLEOTIDE SEQUENCE</scope>
    <source>
        <strain evidence="10">AF72</strain>
    </source>
</reference>
<feature type="compositionally biased region" description="Low complexity" evidence="8">
    <location>
        <begin position="599"/>
        <end position="608"/>
    </location>
</feature>
<dbReference type="AlphaFoldDB" id="A0AA36G4N1"/>
<keyword evidence="7" id="KW-0276">Fatty acid metabolism</keyword>
<comment type="catalytic activity">
    <reaction evidence="7">
        <text>acetoacetate + ATP + CoA = acetoacetyl-CoA + AMP + diphosphate</text>
        <dbReference type="Rhea" id="RHEA:16117"/>
        <dbReference type="ChEBI" id="CHEBI:13705"/>
        <dbReference type="ChEBI" id="CHEBI:30616"/>
        <dbReference type="ChEBI" id="CHEBI:33019"/>
        <dbReference type="ChEBI" id="CHEBI:57286"/>
        <dbReference type="ChEBI" id="CHEBI:57287"/>
        <dbReference type="ChEBI" id="CHEBI:456215"/>
        <dbReference type="EC" id="6.2.1.16"/>
    </reaction>
</comment>
<evidence type="ECO:0000313" key="10">
    <source>
        <dbReference type="EMBL" id="CAJ0572789.1"/>
    </source>
</evidence>
<dbReference type="GO" id="GO:0005829">
    <property type="term" value="C:cytosol"/>
    <property type="evidence" value="ECO:0007669"/>
    <property type="project" value="UniProtKB-SubCell"/>
</dbReference>
<name>A0AA36G4N1_9BILA</name>
<sequence>MTMNLLPSQATDVAKVAAALRSLGVGKGDVVCGFMPNAYETIVSALGTAAIGAAWSSASLDFGPGGVLDRFKQVKPKVIFTVNATTYKRKLFDLRRKVDEIVSELPTLEKVILINYKSALPVNLSDYKCKEKLAMYEDFVANFSGAKPSYERVPFGHPLFVMFSSGTTGVPKAMVHTVGGTLLKHLEEHLIQNDARQQDSMFFYTTCGWMMWNWSISFLAFGSRLILYDESPLEPDHYVIPKIISDSKATIIGMGAQLYDRFEKIDAKRNLCKEFGLGAVRLVLSTGSPLKEAIFRYINAKLAPGAVIGSISGGTDIIGCFMGATLSKSVIPGQCTVPYLGHEIKSFNPRGEAIQDQQGELVCLTPFPSMPSHFLNDTDGSRYSKAYFERFPGVWAHGDYCIIDSATGGITMLGRSDATLNRGGVRMGTAEIYNVVDTFAEIADSIVVGRQIPQEKDEEILLFVKLSPGSVLDDHLRLAICKTIRERQSPRHVPNKIIPIADIPYTNSGKKVEIAVKQIVNDLQRRQQELERLEAARRERMSNMGPPSINMGRGGPPPHMVPPPFQSQQQPNPFSGGPPGPFGVPSLAVPPPTHHHQQQHPQHQQQQFAPPPQQGNPNGPRPNVIEGVQRLLQLFKNDDGRGAGPGNQQNMQQNHPGGAFNNYQPRYGASGDHYGGGSDAFGNQPPMKRERR</sequence>
<dbReference type="EMBL" id="CATQJA010002606">
    <property type="protein sequence ID" value="CAJ0572789.1"/>
    <property type="molecule type" value="Genomic_DNA"/>
</dbReference>
<dbReference type="GO" id="GO:0005524">
    <property type="term" value="F:ATP binding"/>
    <property type="evidence" value="ECO:0007669"/>
    <property type="project" value="UniProtKB-UniRule"/>
</dbReference>
<feature type="compositionally biased region" description="Pro residues" evidence="8">
    <location>
        <begin position="555"/>
        <end position="565"/>
    </location>
</feature>
<evidence type="ECO:0000259" key="9">
    <source>
        <dbReference type="Pfam" id="PF00501"/>
    </source>
</evidence>